<accession>A0ABN9KV74</accession>
<sequence>MEEWEYLEGHKDLYKDVMMEVPQPLTSTALSSKRTTPERCPCPLLPQDCNQEVPNIPQDHQKMAFFGKPGPLLCKRCLKFYKNLRKHLNNVCMKTSKAQINNEVKNAKRNMLRVAQSLAVVPYDSLNFENSQFPNAQDFFTDFLESRGCIVTGKPSERPSTEEEPISLPPVVEEASSSANMSLRKKITVVGFHNKHDLKSSLLLSFKNYLKGHRSESTINPMIQIISRFLYFINPEEITVDFLKNLRATKEYFNSLESLKTSEETVKKHICHLRNFIRFIQSEEYPSGLDKETKNAVEPFKETLKVIESKLNQKFAKGRKRGLESTPPTMADCRKVLTVAKRHVADIFTRAQFSKKLSDKEKTLACYYLQAVLIYKHLRNPSEAKNLMVKEWIEREQLDADGQDEDEQNFRTYFEKIRPTNQPKGINMAREFFVSSKGQRIMNPCKDMERLQKKYQLPIISWKMAIKVYKNWAEESLSQVERDKANAYVHFVTRPDIVDTSPLAAGMLIVAMLKGNKQARTSKCTSPKRRRISREEDREGQINEEETEGAGSSDAEQIDEEETVQQTHIAPKEFYFNRLIKKSPVGVDNRPPSRSTCSRYTERFAKYCQDKWRREQYNLRVSNAIDFFRHFPKEEDLKRYLKKQQWTSNLPGLEDVQRGWKPKPKRGDLEHLVNLRELVKSQKWRGLIITNGQSKGERLHTTRAFTKGDIICDFHGVVIEGDEAEKITGNCV</sequence>
<evidence type="ECO:0000256" key="1">
    <source>
        <dbReference type="ARBA" id="ARBA00023125"/>
    </source>
</evidence>
<proteinExistence type="predicted"/>
<dbReference type="InterPro" id="IPR010998">
    <property type="entry name" value="Integrase_recombinase_N"/>
</dbReference>
<keyword evidence="4" id="KW-1185">Reference proteome</keyword>
<dbReference type="Proteomes" id="UP001176940">
    <property type="component" value="Unassembled WGS sequence"/>
</dbReference>
<dbReference type="Gene3D" id="1.10.150.130">
    <property type="match status" value="1"/>
</dbReference>
<reference evidence="3" key="1">
    <citation type="submission" date="2023-07" db="EMBL/GenBank/DDBJ databases">
        <authorList>
            <person name="Stuckert A."/>
        </authorList>
    </citation>
    <scope>NUCLEOTIDE SEQUENCE</scope>
</reference>
<gene>
    <name evidence="3" type="ORF">RIMI_LOCUS1882818</name>
</gene>
<dbReference type="PANTHER" id="PTHR47306:SF2">
    <property type="entry name" value="CORE-BINDING (CB) DOMAIN-CONTAINING PROTEIN"/>
    <property type="match status" value="1"/>
</dbReference>
<name>A0ABN9KV74_9NEOB</name>
<protein>
    <submittedName>
        <fullName evidence="3">Uncharacterized protein</fullName>
    </submittedName>
</protein>
<evidence type="ECO:0000313" key="4">
    <source>
        <dbReference type="Proteomes" id="UP001176940"/>
    </source>
</evidence>
<dbReference type="PANTHER" id="PTHR47306">
    <property type="entry name" value="SI:CH211-178J18.4-RELATED"/>
    <property type="match status" value="1"/>
</dbReference>
<dbReference type="EMBL" id="CAUEEQ010002514">
    <property type="protein sequence ID" value="CAJ0922968.1"/>
    <property type="molecule type" value="Genomic_DNA"/>
</dbReference>
<organism evidence="3 4">
    <name type="scientific">Ranitomeya imitator</name>
    <name type="common">mimic poison frog</name>
    <dbReference type="NCBI Taxonomy" id="111125"/>
    <lineage>
        <taxon>Eukaryota</taxon>
        <taxon>Metazoa</taxon>
        <taxon>Chordata</taxon>
        <taxon>Craniata</taxon>
        <taxon>Vertebrata</taxon>
        <taxon>Euteleostomi</taxon>
        <taxon>Amphibia</taxon>
        <taxon>Batrachia</taxon>
        <taxon>Anura</taxon>
        <taxon>Neobatrachia</taxon>
        <taxon>Hyloidea</taxon>
        <taxon>Dendrobatidae</taxon>
        <taxon>Dendrobatinae</taxon>
        <taxon>Ranitomeya</taxon>
    </lineage>
</organism>
<evidence type="ECO:0000313" key="3">
    <source>
        <dbReference type="EMBL" id="CAJ0922968.1"/>
    </source>
</evidence>
<evidence type="ECO:0000256" key="2">
    <source>
        <dbReference type="SAM" id="MobiDB-lite"/>
    </source>
</evidence>
<comment type="caution">
    <text evidence="3">The sequence shown here is derived from an EMBL/GenBank/DDBJ whole genome shotgun (WGS) entry which is preliminary data.</text>
</comment>
<keyword evidence="1" id="KW-0238">DNA-binding</keyword>
<feature type="region of interest" description="Disordered" evidence="2">
    <location>
        <begin position="519"/>
        <end position="564"/>
    </location>
</feature>